<dbReference type="GO" id="GO:0030313">
    <property type="term" value="C:cell envelope"/>
    <property type="evidence" value="ECO:0007669"/>
    <property type="project" value="UniProtKB-SubCell"/>
</dbReference>
<dbReference type="Gene3D" id="3.40.30.10">
    <property type="entry name" value="Glutaredoxin"/>
    <property type="match status" value="1"/>
</dbReference>
<feature type="transmembrane region" description="Helical" evidence="6">
    <location>
        <begin position="12"/>
        <end position="30"/>
    </location>
</feature>
<keyword evidence="4" id="KW-1015">Disulfide bond</keyword>
<keyword evidence="9" id="KW-1185">Reference proteome</keyword>
<dbReference type="Proteomes" id="UP000628775">
    <property type="component" value="Unassembled WGS sequence"/>
</dbReference>
<evidence type="ECO:0000256" key="5">
    <source>
        <dbReference type="ARBA" id="ARBA00023284"/>
    </source>
</evidence>
<evidence type="ECO:0000256" key="4">
    <source>
        <dbReference type="ARBA" id="ARBA00023157"/>
    </source>
</evidence>
<evidence type="ECO:0000256" key="6">
    <source>
        <dbReference type="SAM" id="Phobius"/>
    </source>
</evidence>
<comment type="caution">
    <text evidence="8">The sequence shown here is derived from an EMBL/GenBank/DDBJ whole genome shotgun (WGS) entry which is preliminary data.</text>
</comment>
<dbReference type="RefSeq" id="WP_188690314.1">
    <property type="nucleotide sequence ID" value="NZ_BMIR01000003.1"/>
</dbReference>
<evidence type="ECO:0000256" key="2">
    <source>
        <dbReference type="ARBA" id="ARBA00022748"/>
    </source>
</evidence>
<dbReference type="InterPro" id="IPR050553">
    <property type="entry name" value="Thioredoxin_ResA/DsbE_sf"/>
</dbReference>
<protein>
    <submittedName>
        <fullName evidence="8">Thiol-disulfide oxidoreductase ResA</fullName>
    </submittedName>
</protein>
<comment type="subcellular location">
    <subcellularLocation>
        <location evidence="1">Cell envelope</location>
    </subcellularLocation>
</comment>
<dbReference type="GO" id="GO:0016209">
    <property type="term" value="F:antioxidant activity"/>
    <property type="evidence" value="ECO:0007669"/>
    <property type="project" value="InterPro"/>
</dbReference>
<keyword evidence="6" id="KW-1133">Transmembrane helix</keyword>
<dbReference type="InterPro" id="IPR013766">
    <property type="entry name" value="Thioredoxin_domain"/>
</dbReference>
<dbReference type="SUPFAM" id="SSF52833">
    <property type="entry name" value="Thioredoxin-like"/>
    <property type="match status" value="1"/>
</dbReference>
<evidence type="ECO:0000256" key="1">
    <source>
        <dbReference type="ARBA" id="ARBA00004196"/>
    </source>
</evidence>
<dbReference type="CDD" id="cd02966">
    <property type="entry name" value="TlpA_like_family"/>
    <property type="match status" value="1"/>
</dbReference>
<accession>A0A8J2VN56</accession>
<gene>
    <name evidence="8" type="primary">resA</name>
    <name evidence="8" type="ORF">GCM10011391_11010</name>
</gene>
<reference evidence="8" key="1">
    <citation type="journal article" date="2014" name="Int. J. Syst. Evol. Microbiol.">
        <title>Complete genome sequence of Corynebacterium casei LMG S-19264T (=DSM 44701T), isolated from a smear-ripened cheese.</title>
        <authorList>
            <consortium name="US DOE Joint Genome Institute (JGI-PGF)"/>
            <person name="Walter F."/>
            <person name="Albersmeier A."/>
            <person name="Kalinowski J."/>
            <person name="Ruckert C."/>
        </authorList>
    </citation>
    <scope>NUCLEOTIDE SEQUENCE</scope>
    <source>
        <strain evidence="8">CGMCC 1.15371</strain>
    </source>
</reference>
<dbReference type="NCBIfam" id="NF002854">
    <property type="entry name" value="PRK03147.1"/>
    <property type="match status" value="1"/>
</dbReference>
<reference evidence="8" key="2">
    <citation type="submission" date="2020-09" db="EMBL/GenBank/DDBJ databases">
        <authorList>
            <person name="Sun Q."/>
            <person name="Zhou Y."/>
        </authorList>
    </citation>
    <scope>NUCLEOTIDE SEQUENCE</scope>
    <source>
        <strain evidence="8">CGMCC 1.15371</strain>
    </source>
</reference>
<keyword evidence="2" id="KW-0201">Cytochrome c-type biogenesis</keyword>
<keyword evidence="6" id="KW-0472">Membrane</keyword>
<dbReference type="PROSITE" id="PS51352">
    <property type="entry name" value="THIOREDOXIN_2"/>
    <property type="match status" value="1"/>
</dbReference>
<proteinExistence type="predicted"/>
<dbReference type="GO" id="GO:0016491">
    <property type="term" value="F:oxidoreductase activity"/>
    <property type="evidence" value="ECO:0007669"/>
    <property type="project" value="InterPro"/>
</dbReference>
<dbReference type="PANTHER" id="PTHR42852">
    <property type="entry name" value="THIOL:DISULFIDE INTERCHANGE PROTEIN DSBE"/>
    <property type="match status" value="1"/>
</dbReference>
<dbReference type="InterPro" id="IPR036249">
    <property type="entry name" value="Thioredoxin-like_sf"/>
</dbReference>
<dbReference type="PANTHER" id="PTHR42852:SF6">
    <property type="entry name" value="THIOL:DISULFIDE INTERCHANGE PROTEIN DSBE"/>
    <property type="match status" value="1"/>
</dbReference>
<evidence type="ECO:0000313" key="9">
    <source>
        <dbReference type="Proteomes" id="UP000628775"/>
    </source>
</evidence>
<dbReference type="AlphaFoldDB" id="A0A8J2VN56"/>
<name>A0A8J2VN56_9BACL</name>
<keyword evidence="6" id="KW-0812">Transmembrane</keyword>
<dbReference type="GO" id="GO:0017004">
    <property type="term" value="P:cytochrome complex assembly"/>
    <property type="evidence" value="ECO:0007669"/>
    <property type="project" value="UniProtKB-KW"/>
</dbReference>
<dbReference type="EMBL" id="BMIR01000003">
    <property type="protein sequence ID" value="GGE34082.1"/>
    <property type="molecule type" value="Genomic_DNA"/>
</dbReference>
<evidence type="ECO:0000313" key="8">
    <source>
        <dbReference type="EMBL" id="GGE34082.1"/>
    </source>
</evidence>
<keyword evidence="5" id="KW-0676">Redox-active center</keyword>
<evidence type="ECO:0000256" key="3">
    <source>
        <dbReference type="ARBA" id="ARBA00022968"/>
    </source>
</evidence>
<sequence>MKNKRLRLFMRTVILCIIVIAVGYTIFQVVKSKEAVKEGDSAPNFELKNLQGHEVELKDLRGKGVMLNFWGSWCKPCEQEMPFIEKAYKNKPANVEIYGVNIGDSNLVAQKFMERVGATFPTLLDHDKDISKAYALTETPTTFFIDKNGKVIKMTPTMTSAEEVSHYLNMIAP</sequence>
<dbReference type="Pfam" id="PF00578">
    <property type="entry name" value="AhpC-TSA"/>
    <property type="match status" value="1"/>
</dbReference>
<dbReference type="InterPro" id="IPR000866">
    <property type="entry name" value="AhpC/TSA"/>
</dbReference>
<feature type="domain" description="Thioredoxin" evidence="7">
    <location>
        <begin position="36"/>
        <end position="173"/>
    </location>
</feature>
<keyword evidence="3" id="KW-0735">Signal-anchor</keyword>
<organism evidence="8 9">
    <name type="scientific">Pullulanibacillus camelliae</name>
    <dbReference type="NCBI Taxonomy" id="1707096"/>
    <lineage>
        <taxon>Bacteria</taxon>
        <taxon>Bacillati</taxon>
        <taxon>Bacillota</taxon>
        <taxon>Bacilli</taxon>
        <taxon>Bacillales</taxon>
        <taxon>Sporolactobacillaceae</taxon>
        <taxon>Pullulanibacillus</taxon>
    </lineage>
</organism>
<evidence type="ECO:0000259" key="7">
    <source>
        <dbReference type="PROSITE" id="PS51352"/>
    </source>
</evidence>